<dbReference type="GO" id="GO:0006890">
    <property type="term" value="P:retrograde vesicle-mediated transport, Golgi to endoplasmic reticulum"/>
    <property type="evidence" value="ECO:0007669"/>
    <property type="project" value="InterPro"/>
</dbReference>
<dbReference type="CDD" id="cd15866">
    <property type="entry name" value="R-SNARE_SEC22"/>
    <property type="match status" value="1"/>
</dbReference>
<dbReference type="InterPro" id="IPR044565">
    <property type="entry name" value="Sec22"/>
</dbReference>
<keyword evidence="18" id="KW-1185">Reference proteome</keyword>
<dbReference type="Pfam" id="PF13774">
    <property type="entry name" value="Longin"/>
    <property type="match status" value="1"/>
</dbReference>
<dbReference type="Gene3D" id="3.30.450.50">
    <property type="entry name" value="Longin domain"/>
    <property type="match status" value="1"/>
</dbReference>
<evidence type="ECO:0000256" key="7">
    <source>
        <dbReference type="ARBA" id="ARBA00022927"/>
    </source>
</evidence>
<dbReference type="InterPro" id="IPR011012">
    <property type="entry name" value="Longin-like_dom_sf"/>
</dbReference>
<keyword evidence="7" id="KW-0653">Protein transport</keyword>
<organism evidence="17 18">
    <name type="scientific">Starmerella bacillaris</name>
    <name type="common">Yeast</name>
    <name type="synonym">Candida zemplinina</name>
    <dbReference type="NCBI Taxonomy" id="1247836"/>
    <lineage>
        <taxon>Eukaryota</taxon>
        <taxon>Fungi</taxon>
        <taxon>Dikarya</taxon>
        <taxon>Ascomycota</taxon>
        <taxon>Saccharomycotina</taxon>
        <taxon>Dipodascomycetes</taxon>
        <taxon>Dipodascales</taxon>
        <taxon>Trichomonascaceae</taxon>
        <taxon>Starmerella</taxon>
    </lineage>
</organism>
<keyword evidence="11 14" id="KW-0472">Membrane</keyword>
<dbReference type="PANTHER" id="PTHR45837">
    <property type="entry name" value="VESICLE-TRAFFICKING PROTEIN SEC22B"/>
    <property type="match status" value="1"/>
</dbReference>
<reference evidence="17 18" key="1">
    <citation type="journal article" date="2023" name="Elife">
        <title>Identification of key yeast species and microbe-microbe interactions impacting larval growth of Drosophila in the wild.</title>
        <authorList>
            <person name="Mure A."/>
            <person name="Sugiura Y."/>
            <person name="Maeda R."/>
            <person name="Honda K."/>
            <person name="Sakurai N."/>
            <person name="Takahashi Y."/>
            <person name="Watada M."/>
            <person name="Katoh T."/>
            <person name="Gotoh A."/>
            <person name="Gotoh Y."/>
            <person name="Taniguchi I."/>
            <person name="Nakamura K."/>
            <person name="Hayashi T."/>
            <person name="Katayama T."/>
            <person name="Uemura T."/>
            <person name="Hattori Y."/>
        </authorList>
    </citation>
    <scope>NUCLEOTIDE SEQUENCE [LARGE SCALE GENOMIC DNA]</scope>
    <source>
        <strain evidence="17 18">SB-73</strain>
    </source>
</reference>
<dbReference type="SUPFAM" id="SSF58038">
    <property type="entry name" value="SNARE fusion complex"/>
    <property type="match status" value="1"/>
</dbReference>
<dbReference type="PROSITE" id="PS50859">
    <property type="entry name" value="LONGIN"/>
    <property type="match status" value="1"/>
</dbReference>
<comment type="caution">
    <text evidence="17">The sequence shown here is derived from an EMBL/GenBank/DDBJ whole genome shotgun (WGS) entry which is preliminary data.</text>
</comment>
<dbReference type="GO" id="GO:0006888">
    <property type="term" value="P:endoplasmic reticulum to Golgi vesicle-mediated transport"/>
    <property type="evidence" value="ECO:0007669"/>
    <property type="project" value="InterPro"/>
</dbReference>
<dbReference type="GO" id="GO:0005484">
    <property type="term" value="F:SNAP receptor activity"/>
    <property type="evidence" value="ECO:0007669"/>
    <property type="project" value="InterPro"/>
</dbReference>
<dbReference type="SMART" id="SM01270">
    <property type="entry name" value="Longin"/>
    <property type="match status" value="1"/>
</dbReference>
<keyword evidence="4" id="KW-0813">Transport</keyword>
<dbReference type="InterPro" id="IPR010908">
    <property type="entry name" value="Longin_dom"/>
</dbReference>
<evidence type="ECO:0000313" key="17">
    <source>
        <dbReference type="EMBL" id="GMM51203.1"/>
    </source>
</evidence>
<dbReference type="CDD" id="cd14824">
    <property type="entry name" value="Longin"/>
    <property type="match status" value="1"/>
</dbReference>
<name>A0AAV5RJ92_STABA</name>
<dbReference type="SUPFAM" id="SSF64356">
    <property type="entry name" value="SNARE-like"/>
    <property type="match status" value="1"/>
</dbReference>
<evidence type="ECO:0000256" key="2">
    <source>
        <dbReference type="ARBA" id="ARBA00004409"/>
    </source>
</evidence>
<sequence length="215" mass="24685">MLLYTHIGRVKDSLPLVASIESDDESKELRQLKSQINVLLGVVDTQSEPVGSISSGSYMINYSITDGIIYFTVTEGKFPKQIAFSYLEDLQKEFGKSHGTAALQAGVRPYQFAEFDNYIQKTKRVYQDQRATKHLDRINSDLKDVSKIMSKNIEDLLYRGEKLDRMSDLSTSLKYESKKYMSAAKRVNLEALIRQYAPIAGIVFIIMFIIWWRLF</sequence>
<evidence type="ECO:0000256" key="1">
    <source>
        <dbReference type="ARBA" id="ARBA00004163"/>
    </source>
</evidence>
<feature type="domain" description="V-SNARE coiled-coil homology" evidence="16">
    <location>
        <begin position="134"/>
        <end position="194"/>
    </location>
</feature>
<keyword evidence="8 14" id="KW-1133">Transmembrane helix</keyword>
<dbReference type="GO" id="GO:0005789">
    <property type="term" value="C:endoplasmic reticulum membrane"/>
    <property type="evidence" value="ECO:0007669"/>
    <property type="project" value="UniProtKB-SubCell"/>
</dbReference>
<evidence type="ECO:0000259" key="15">
    <source>
        <dbReference type="PROSITE" id="PS50859"/>
    </source>
</evidence>
<feature type="transmembrane region" description="Helical" evidence="14">
    <location>
        <begin position="196"/>
        <end position="214"/>
    </location>
</feature>
<evidence type="ECO:0000256" key="12">
    <source>
        <dbReference type="ARBA" id="ARBA00024249"/>
    </source>
</evidence>
<protein>
    <recommendedName>
        <fullName evidence="12">Protein transport protein SEC22</fullName>
    </recommendedName>
</protein>
<evidence type="ECO:0000313" key="18">
    <source>
        <dbReference type="Proteomes" id="UP001362899"/>
    </source>
</evidence>
<feature type="domain" description="Longin" evidence="15">
    <location>
        <begin position="6"/>
        <end position="119"/>
    </location>
</feature>
<evidence type="ECO:0000256" key="13">
    <source>
        <dbReference type="PROSITE-ProRule" id="PRU00290"/>
    </source>
</evidence>
<dbReference type="GO" id="GO:0000139">
    <property type="term" value="C:Golgi membrane"/>
    <property type="evidence" value="ECO:0007669"/>
    <property type="project" value="UniProtKB-SubCell"/>
</dbReference>
<evidence type="ECO:0000256" key="14">
    <source>
        <dbReference type="SAM" id="Phobius"/>
    </source>
</evidence>
<dbReference type="Pfam" id="PF00957">
    <property type="entry name" value="Synaptobrevin"/>
    <property type="match status" value="1"/>
</dbReference>
<dbReference type="InterPro" id="IPR042855">
    <property type="entry name" value="V_SNARE_CC"/>
</dbReference>
<keyword evidence="9" id="KW-0333">Golgi apparatus</keyword>
<evidence type="ECO:0000256" key="6">
    <source>
        <dbReference type="ARBA" id="ARBA00022824"/>
    </source>
</evidence>
<evidence type="ECO:0000256" key="11">
    <source>
        <dbReference type="ARBA" id="ARBA00023136"/>
    </source>
</evidence>
<evidence type="ECO:0000256" key="4">
    <source>
        <dbReference type="ARBA" id="ARBA00022448"/>
    </source>
</evidence>
<evidence type="ECO:0000256" key="3">
    <source>
        <dbReference type="ARBA" id="ARBA00008025"/>
    </source>
</evidence>
<dbReference type="AlphaFoldDB" id="A0AAV5RJ92"/>
<dbReference type="GO" id="GO:0015031">
    <property type="term" value="P:protein transport"/>
    <property type="evidence" value="ECO:0007669"/>
    <property type="project" value="UniProtKB-KW"/>
</dbReference>
<evidence type="ECO:0000256" key="8">
    <source>
        <dbReference type="ARBA" id="ARBA00022989"/>
    </source>
</evidence>
<keyword evidence="10 13" id="KW-0175">Coiled coil</keyword>
<proteinExistence type="inferred from homology"/>
<keyword evidence="6" id="KW-0256">Endoplasmic reticulum</keyword>
<evidence type="ECO:0000259" key="16">
    <source>
        <dbReference type="PROSITE" id="PS50892"/>
    </source>
</evidence>
<dbReference type="Proteomes" id="UP001362899">
    <property type="component" value="Unassembled WGS sequence"/>
</dbReference>
<dbReference type="PROSITE" id="PS50892">
    <property type="entry name" value="V_SNARE"/>
    <property type="match status" value="1"/>
</dbReference>
<evidence type="ECO:0000256" key="5">
    <source>
        <dbReference type="ARBA" id="ARBA00022692"/>
    </source>
</evidence>
<evidence type="ECO:0000256" key="10">
    <source>
        <dbReference type="ARBA" id="ARBA00023054"/>
    </source>
</evidence>
<dbReference type="EMBL" id="BTGC01000003">
    <property type="protein sequence ID" value="GMM51203.1"/>
    <property type="molecule type" value="Genomic_DNA"/>
</dbReference>
<accession>A0AAV5RJ92</accession>
<gene>
    <name evidence="17" type="ORF">DASB73_021610</name>
</gene>
<comment type="subcellular location">
    <subcellularLocation>
        <location evidence="1">Endoplasmic reticulum membrane</location>
        <topology evidence="1">Single-pass type IV membrane protein</topology>
    </subcellularLocation>
    <subcellularLocation>
        <location evidence="2">Golgi apparatus membrane</location>
        <topology evidence="2">Single-pass type IV membrane protein</topology>
    </subcellularLocation>
</comment>
<keyword evidence="17" id="KW-0675">Receptor</keyword>
<keyword evidence="5 14" id="KW-0812">Transmembrane</keyword>
<evidence type="ECO:0000256" key="9">
    <source>
        <dbReference type="ARBA" id="ARBA00023034"/>
    </source>
</evidence>
<comment type="similarity">
    <text evidence="3">Belongs to the synaptobrevin family.</text>
</comment>
<dbReference type="Gene3D" id="1.20.5.110">
    <property type="match status" value="1"/>
</dbReference>